<dbReference type="AlphaFoldDB" id="R7S4I5"/>
<dbReference type="InterPro" id="IPR001232">
    <property type="entry name" value="SKP1-like"/>
</dbReference>
<dbReference type="InterPro" id="IPR011333">
    <property type="entry name" value="SKP1/BTB/POZ_sf"/>
</dbReference>
<dbReference type="RefSeq" id="XP_007388132.1">
    <property type="nucleotide sequence ID" value="XM_007388070.1"/>
</dbReference>
<dbReference type="GO" id="GO:0005634">
    <property type="term" value="C:nucleus"/>
    <property type="evidence" value="ECO:0007669"/>
    <property type="project" value="UniProtKB-SubCell"/>
</dbReference>
<name>R7S4I5_PUNST</name>
<evidence type="ECO:0000256" key="3">
    <source>
        <dbReference type="ARBA" id="ARBA00021347"/>
    </source>
</evidence>
<evidence type="ECO:0000256" key="4">
    <source>
        <dbReference type="ARBA" id="ARBA00023242"/>
    </source>
</evidence>
<proteinExistence type="inferred from homology"/>
<sequence>MAETEDNGTSDDDGWVLLTSNDGHAFMIKRDAALGSGFSEAKTNTCHIDERAVVVEKLCEYLSFKYAYDGSKEDMPDFSKERIPPEITLELLMAADYYEMELTLSLV</sequence>
<comment type="subcellular location">
    <subcellularLocation>
        <location evidence="1">Nucleus</location>
    </subcellularLocation>
</comment>
<accession>R7S4I5</accession>
<reference evidence="6" key="1">
    <citation type="journal article" date="2012" name="Science">
        <title>The Paleozoic origin of enzymatic lignin decomposition reconstructed from 31 fungal genomes.</title>
        <authorList>
            <person name="Floudas D."/>
            <person name="Binder M."/>
            <person name="Riley R."/>
            <person name="Barry K."/>
            <person name="Blanchette R.A."/>
            <person name="Henrissat B."/>
            <person name="Martinez A.T."/>
            <person name="Otillar R."/>
            <person name="Spatafora J.W."/>
            <person name="Yadav J.S."/>
            <person name="Aerts A."/>
            <person name="Benoit I."/>
            <person name="Boyd A."/>
            <person name="Carlson A."/>
            <person name="Copeland A."/>
            <person name="Coutinho P.M."/>
            <person name="de Vries R.P."/>
            <person name="Ferreira P."/>
            <person name="Findley K."/>
            <person name="Foster B."/>
            <person name="Gaskell J."/>
            <person name="Glotzer D."/>
            <person name="Gorecki P."/>
            <person name="Heitman J."/>
            <person name="Hesse C."/>
            <person name="Hori C."/>
            <person name="Igarashi K."/>
            <person name="Jurgens J.A."/>
            <person name="Kallen N."/>
            <person name="Kersten P."/>
            <person name="Kohler A."/>
            <person name="Kuees U."/>
            <person name="Kumar T.K.A."/>
            <person name="Kuo A."/>
            <person name="LaButti K."/>
            <person name="Larrondo L.F."/>
            <person name="Lindquist E."/>
            <person name="Ling A."/>
            <person name="Lombard V."/>
            <person name="Lucas S."/>
            <person name="Lundell T."/>
            <person name="Martin R."/>
            <person name="McLaughlin D.J."/>
            <person name="Morgenstern I."/>
            <person name="Morin E."/>
            <person name="Murat C."/>
            <person name="Nagy L.G."/>
            <person name="Nolan M."/>
            <person name="Ohm R.A."/>
            <person name="Patyshakuliyeva A."/>
            <person name="Rokas A."/>
            <person name="Ruiz-Duenas F.J."/>
            <person name="Sabat G."/>
            <person name="Salamov A."/>
            <person name="Samejima M."/>
            <person name="Schmutz J."/>
            <person name="Slot J.C."/>
            <person name="St John F."/>
            <person name="Stenlid J."/>
            <person name="Sun H."/>
            <person name="Sun S."/>
            <person name="Syed K."/>
            <person name="Tsang A."/>
            <person name="Wiebenga A."/>
            <person name="Young D."/>
            <person name="Pisabarro A."/>
            <person name="Eastwood D.C."/>
            <person name="Martin F."/>
            <person name="Cullen D."/>
            <person name="Grigoriev I.V."/>
            <person name="Hibbett D.S."/>
        </authorList>
    </citation>
    <scope>NUCLEOTIDE SEQUENCE [LARGE SCALE GENOMIC DNA]</scope>
    <source>
        <strain evidence="6">HHB-11173 SS5</strain>
    </source>
</reference>
<dbReference type="eggNOG" id="KOG3473">
    <property type="taxonomic scope" value="Eukaryota"/>
</dbReference>
<dbReference type="InterPro" id="IPR039948">
    <property type="entry name" value="ELC1"/>
</dbReference>
<dbReference type="OrthoDB" id="249087at2759"/>
<dbReference type="OMA" id="AMVSPII"/>
<evidence type="ECO:0000256" key="1">
    <source>
        <dbReference type="ARBA" id="ARBA00004123"/>
    </source>
</evidence>
<keyword evidence="6" id="KW-1185">Reference proteome</keyword>
<keyword evidence="4" id="KW-0539">Nucleus</keyword>
<protein>
    <recommendedName>
        <fullName evidence="3">Elongin-C</fullName>
    </recommendedName>
</protein>
<dbReference type="SUPFAM" id="SSF54695">
    <property type="entry name" value="POZ domain"/>
    <property type="match status" value="1"/>
</dbReference>
<evidence type="ECO:0000256" key="2">
    <source>
        <dbReference type="ARBA" id="ARBA00009993"/>
    </source>
</evidence>
<dbReference type="PANTHER" id="PTHR20648">
    <property type="entry name" value="ELONGIN-C"/>
    <property type="match status" value="1"/>
</dbReference>
<dbReference type="GO" id="GO:0006511">
    <property type="term" value="P:ubiquitin-dependent protein catabolic process"/>
    <property type="evidence" value="ECO:0007669"/>
    <property type="project" value="InterPro"/>
</dbReference>
<dbReference type="SMART" id="SM00512">
    <property type="entry name" value="Skp1"/>
    <property type="match status" value="1"/>
</dbReference>
<comment type="similarity">
    <text evidence="2">Belongs to the SKP1 family.</text>
</comment>
<dbReference type="GeneID" id="18880062"/>
<dbReference type="EMBL" id="JH687553">
    <property type="protein sequence ID" value="EIN04739.1"/>
    <property type="molecule type" value="Genomic_DNA"/>
</dbReference>
<gene>
    <name evidence="5" type="ORF">PUNSTDRAFT_138383</name>
</gene>
<dbReference type="KEGG" id="psq:PUNSTDRAFT_138383"/>
<dbReference type="HOGENOM" id="CLU_130038_2_1_1"/>
<dbReference type="FunFam" id="3.30.710.10:FF:000035">
    <property type="entry name" value="Elongin C transcription elongation factor"/>
    <property type="match status" value="1"/>
</dbReference>
<evidence type="ECO:0000313" key="5">
    <source>
        <dbReference type="EMBL" id="EIN04739.1"/>
    </source>
</evidence>
<evidence type="ECO:0000313" key="6">
    <source>
        <dbReference type="Proteomes" id="UP000054196"/>
    </source>
</evidence>
<dbReference type="Gene3D" id="3.30.710.10">
    <property type="entry name" value="Potassium Channel Kv1.1, Chain A"/>
    <property type="match status" value="1"/>
</dbReference>
<organism evidence="5 6">
    <name type="scientific">Punctularia strigosozonata (strain HHB-11173)</name>
    <name type="common">White-rot fungus</name>
    <dbReference type="NCBI Taxonomy" id="741275"/>
    <lineage>
        <taxon>Eukaryota</taxon>
        <taxon>Fungi</taxon>
        <taxon>Dikarya</taxon>
        <taxon>Basidiomycota</taxon>
        <taxon>Agaricomycotina</taxon>
        <taxon>Agaricomycetes</taxon>
        <taxon>Corticiales</taxon>
        <taxon>Punctulariaceae</taxon>
        <taxon>Punctularia</taxon>
    </lineage>
</organism>
<dbReference type="Proteomes" id="UP000054196">
    <property type="component" value="Unassembled WGS sequence"/>
</dbReference>